<evidence type="ECO:0000313" key="1">
    <source>
        <dbReference type="EMBL" id="APH71841.1"/>
    </source>
</evidence>
<proteinExistence type="predicted"/>
<name>A0A1L3SR50_9HYPH</name>
<dbReference type="Proteomes" id="UP000182840">
    <property type="component" value="Chromosome"/>
</dbReference>
<keyword evidence="2" id="KW-1185">Reference proteome</keyword>
<protein>
    <recommendedName>
        <fullName evidence="3">YunG</fullName>
    </recommendedName>
</protein>
<sequence length="110" mass="12220">MRAYRDPLALYEELKTAWSAQSSSVWTADMPAKGQCSVNALVVQDLFGGEILKTRTPGGMHFYNRVGNVRWDLTIGQFASPIPFEDLPATREDALADTSPAQYAALRERL</sequence>
<dbReference type="InterPro" id="IPR056238">
    <property type="entry name" value="YunG-like"/>
</dbReference>
<accession>A0A1L3SR50</accession>
<evidence type="ECO:0008006" key="3">
    <source>
        <dbReference type="Google" id="ProtNLM"/>
    </source>
</evidence>
<dbReference type="AlphaFoldDB" id="A0A1L3SR50"/>
<dbReference type="KEGG" id="meso:BSQ44_11010"/>
<dbReference type="OrthoDB" id="9792518at2"/>
<reference evidence="2" key="1">
    <citation type="submission" date="2016-11" db="EMBL/GenBank/DDBJ databases">
        <title>Mesorhizobium oceanicum sp. nov., isolated from deep seawater in South China Sea.</title>
        <authorList>
            <person name="Fu G.-Y."/>
        </authorList>
    </citation>
    <scope>NUCLEOTIDE SEQUENCE [LARGE SCALE GENOMIC DNA]</scope>
    <source>
        <strain evidence="2">B7</strain>
    </source>
</reference>
<dbReference type="EMBL" id="CP018171">
    <property type="protein sequence ID" value="APH71841.1"/>
    <property type="molecule type" value="Genomic_DNA"/>
</dbReference>
<dbReference type="RefSeq" id="WP_072604015.1">
    <property type="nucleotide sequence ID" value="NZ_CP018171.1"/>
</dbReference>
<dbReference type="Pfam" id="PF24585">
    <property type="entry name" value="YunG"/>
    <property type="match status" value="1"/>
</dbReference>
<gene>
    <name evidence="1" type="ORF">BSQ44_11010</name>
</gene>
<dbReference type="STRING" id="1670800.BSQ44_11010"/>
<organism evidence="1 2">
    <name type="scientific">Aquibium oceanicum</name>
    <dbReference type="NCBI Taxonomy" id="1670800"/>
    <lineage>
        <taxon>Bacteria</taxon>
        <taxon>Pseudomonadati</taxon>
        <taxon>Pseudomonadota</taxon>
        <taxon>Alphaproteobacteria</taxon>
        <taxon>Hyphomicrobiales</taxon>
        <taxon>Phyllobacteriaceae</taxon>
        <taxon>Aquibium</taxon>
    </lineage>
</organism>
<evidence type="ECO:0000313" key="2">
    <source>
        <dbReference type="Proteomes" id="UP000182840"/>
    </source>
</evidence>